<organism evidence="2 3">
    <name type="scientific">Onchocerca flexuosa</name>
    <dbReference type="NCBI Taxonomy" id="387005"/>
    <lineage>
        <taxon>Eukaryota</taxon>
        <taxon>Metazoa</taxon>
        <taxon>Ecdysozoa</taxon>
        <taxon>Nematoda</taxon>
        <taxon>Chromadorea</taxon>
        <taxon>Rhabditida</taxon>
        <taxon>Spirurina</taxon>
        <taxon>Spiruromorpha</taxon>
        <taxon>Filarioidea</taxon>
        <taxon>Onchocercidae</taxon>
        <taxon>Onchocerca</taxon>
    </lineage>
</organism>
<keyword evidence="3" id="KW-1185">Reference proteome</keyword>
<gene>
    <name evidence="2" type="ORF">X798_07635</name>
</gene>
<dbReference type="AlphaFoldDB" id="A0A238BJF3"/>
<protein>
    <submittedName>
        <fullName evidence="2">Uncharacterized protein</fullName>
    </submittedName>
</protein>
<accession>A0A238BJF3</accession>
<keyword evidence="1" id="KW-0732">Signal</keyword>
<dbReference type="Proteomes" id="UP000242913">
    <property type="component" value="Unassembled WGS sequence"/>
</dbReference>
<feature type="signal peptide" evidence="1">
    <location>
        <begin position="1"/>
        <end position="19"/>
    </location>
</feature>
<evidence type="ECO:0000256" key="1">
    <source>
        <dbReference type="SAM" id="SignalP"/>
    </source>
</evidence>
<feature type="chain" id="PRO_5013031511" evidence="1">
    <location>
        <begin position="20"/>
        <end position="107"/>
    </location>
</feature>
<evidence type="ECO:0000313" key="2">
    <source>
        <dbReference type="EMBL" id="OZC05392.1"/>
    </source>
</evidence>
<dbReference type="PROSITE" id="PS51257">
    <property type="entry name" value="PROKAR_LIPOPROTEIN"/>
    <property type="match status" value="1"/>
</dbReference>
<dbReference type="EMBL" id="KZ271363">
    <property type="protein sequence ID" value="OZC05392.1"/>
    <property type="molecule type" value="Genomic_DNA"/>
</dbReference>
<sequence>MKIDICIFLLVLIATFVYACGPKEERAGAPTDPMVAPVLLRPRPPSAAVMMTVSTPAPAVAPSPAPAPAPIMKCLSAEFDVIMDQKNISQGTSEIVKKLKSKVILRN</sequence>
<reference evidence="2 3" key="1">
    <citation type="submission" date="2015-12" db="EMBL/GenBank/DDBJ databases">
        <title>Draft genome of the nematode, Onchocerca flexuosa.</title>
        <authorList>
            <person name="Mitreva M."/>
        </authorList>
    </citation>
    <scope>NUCLEOTIDE SEQUENCE [LARGE SCALE GENOMIC DNA]</scope>
    <source>
        <strain evidence="2">Red Deer</strain>
    </source>
</reference>
<proteinExistence type="predicted"/>
<evidence type="ECO:0000313" key="3">
    <source>
        <dbReference type="Proteomes" id="UP000242913"/>
    </source>
</evidence>
<name>A0A238BJF3_9BILA</name>